<evidence type="ECO:0000256" key="3">
    <source>
        <dbReference type="ARBA" id="ARBA00022729"/>
    </source>
</evidence>
<keyword evidence="5" id="KW-0675">Receptor</keyword>
<gene>
    <name evidence="5" type="ORF">QO018_003668</name>
</gene>
<dbReference type="InterPro" id="IPR004682">
    <property type="entry name" value="TRAP_DctP"/>
</dbReference>
<evidence type="ECO:0000313" key="6">
    <source>
        <dbReference type="Proteomes" id="UP001244552"/>
    </source>
</evidence>
<reference evidence="5 6" key="1">
    <citation type="submission" date="2023-07" db="EMBL/GenBank/DDBJ databases">
        <title>Genomic Encyclopedia of Type Strains, Phase IV (KMG-IV): sequencing the most valuable type-strain genomes for metagenomic binning, comparative biology and taxonomic classification.</title>
        <authorList>
            <person name="Goeker M."/>
        </authorList>
    </citation>
    <scope>NUCLEOTIDE SEQUENCE [LARGE SCALE GENOMIC DNA]</scope>
    <source>
        <strain evidence="5 6">DSM 19922</strain>
    </source>
</reference>
<keyword evidence="2" id="KW-0813">Transport</keyword>
<sequence length="341" mass="37035">MMTSFLKTCCSALVLAASLSGIGTATAADIQSRTIKFAFVQTIDSHWGLGAQKFAEIVKEKSGGKLKIKPFASGVLGGDIQTVSALQGGTVEMSMMAPSLLAGLVKEFSIFELPFIFRDTRESDAVLDGPVGKTLTGMLPDKGLVGLSYWEHGFRNLTNNRHPIAKLEDVEGLKIRVLQSPLYIDTFNALGANAVPMPLPELYTALESGAVDGQENPLVTIESAKFNEVQKYLTITNHSYNPLIVLAGKKFWDKLSPDERQILTDAAEEVKPYQRAVSREMTAKVAESLKAKGMVVTELPDGEKARIAAKLKPVTEKLAASINPELVQQMQDQLDHMRAGQ</sequence>
<name>A0ABU0MMU6_9PROT</name>
<evidence type="ECO:0000256" key="4">
    <source>
        <dbReference type="SAM" id="SignalP"/>
    </source>
</evidence>
<accession>A0ABU0MMU6</accession>
<dbReference type="Gene3D" id="3.40.190.170">
    <property type="entry name" value="Bacterial extracellular solute-binding protein, family 7"/>
    <property type="match status" value="1"/>
</dbReference>
<dbReference type="PANTHER" id="PTHR33376:SF7">
    <property type="entry name" value="C4-DICARBOXYLATE-BINDING PROTEIN DCTB"/>
    <property type="match status" value="1"/>
</dbReference>
<dbReference type="InterPro" id="IPR038404">
    <property type="entry name" value="TRAP_DctP_sf"/>
</dbReference>
<proteinExistence type="inferred from homology"/>
<dbReference type="EMBL" id="JAUSVU010000014">
    <property type="protein sequence ID" value="MDQ0534791.1"/>
    <property type="molecule type" value="Genomic_DNA"/>
</dbReference>
<dbReference type="NCBIfam" id="TIGR00787">
    <property type="entry name" value="dctP"/>
    <property type="match status" value="1"/>
</dbReference>
<protein>
    <submittedName>
        <fullName evidence="5">Tripartite ATP-independent transporter DctP family solute receptor</fullName>
    </submittedName>
</protein>
<dbReference type="NCBIfam" id="NF037995">
    <property type="entry name" value="TRAP_S1"/>
    <property type="match status" value="1"/>
</dbReference>
<evidence type="ECO:0000256" key="2">
    <source>
        <dbReference type="ARBA" id="ARBA00022448"/>
    </source>
</evidence>
<dbReference type="PIRSF" id="PIRSF006470">
    <property type="entry name" value="DctB"/>
    <property type="match status" value="1"/>
</dbReference>
<evidence type="ECO:0000256" key="1">
    <source>
        <dbReference type="ARBA" id="ARBA00009023"/>
    </source>
</evidence>
<organism evidence="5 6">
    <name type="scientific">Azospirillum picis</name>
    <dbReference type="NCBI Taxonomy" id="488438"/>
    <lineage>
        <taxon>Bacteria</taxon>
        <taxon>Pseudomonadati</taxon>
        <taxon>Pseudomonadota</taxon>
        <taxon>Alphaproteobacteria</taxon>
        <taxon>Rhodospirillales</taxon>
        <taxon>Azospirillaceae</taxon>
        <taxon>Azospirillum</taxon>
    </lineage>
</organism>
<dbReference type="PANTHER" id="PTHR33376">
    <property type="match status" value="1"/>
</dbReference>
<dbReference type="InterPro" id="IPR018389">
    <property type="entry name" value="DctP_fam"/>
</dbReference>
<feature type="chain" id="PRO_5045055784" evidence="4">
    <location>
        <begin position="28"/>
        <end position="341"/>
    </location>
</feature>
<dbReference type="CDD" id="cd13679">
    <property type="entry name" value="PBP2_TRAP_YiaO_like"/>
    <property type="match status" value="1"/>
</dbReference>
<comment type="caution">
    <text evidence="5">The sequence shown here is derived from an EMBL/GenBank/DDBJ whole genome shotgun (WGS) entry which is preliminary data.</text>
</comment>
<dbReference type="Proteomes" id="UP001244552">
    <property type="component" value="Unassembled WGS sequence"/>
</dbReference>
<comment type="similarity">
    <text evidence="1">Belongs to the bacterial solute-binding protein 7 family.</text>
</comment>
<keyword evidence="3 4" id="KW-0732">Signal</keyword>
<dbReference type="Pfam" id="PF03480">
    <property type="entry name" value="DctP"/>
    <property type="match status" value="1"/>
</dbReference>
<evidence type="ECO:0000313" key="5">
    <source>
        <dbReference type="EMBL" id="MDQ0534791.1"/>
    </source>
</evidence>
<feature type="signal peptide" evidence="4">
    <location>
        <begin position="1"/>
        <end position="27"/>
    </location>
</feature>
<dbReference type="RefSeq" id="WP_209985028.1">
    <property type="nucleotide sequence ID" value="NZ_JAGINO010000015.1"/>
</dbReference>
<keyword evidence="6" id="KW-1185">Reference proteome</keyword>